<organism evidence="2 4">
    <name type="scientific">Myroides marinus</name>
    <dbReference type="NCBI Taxonomy" id="703342"/>
    <lineage>
        <taxon>Bacteria</taxon>
        <taxon>Pseudomonadati</taxon>
        <taxon>Bacteroidota</taxon>
        <taxon>Flavobacteriia</taxon>
        <taxon>Flavobacteriales</taxon>
        <taxon>Flavobacteriaceae</taxon>
        <taxon>Myroides</taxon>
    </lineage>
</organism>
<dbReference type="Proteomes" id="UP000076630">
    <property type="component" value="Unassembled WGS sequence"/>
</dbReference>
<keyword evidence="4" id="KW-1185">Reference proteome</keyword>
<reference evidence="2 4" key="1">
    <citation type="submission" date="2016-01" db="EMBL/GenBank/DDBJ databases">
        <title>Whole genome sequencing of Myroides marinus L41.</title>
        <authorList>
            <person name="Hong K.W."/>
        </authorList>
    </citation>
    <scope>NUCLEOTIDE SEQUENCE [LARGE SCALE GENOMIC DNA]</scope>
    <source>
        <strain evidence="2 4">L41</strain>
    </source>
</reference>
<feature type="signal peptide" evidence="1">
    <location>
        <begin position="1"/>
        <end position="19"/>
    </location>
</feature>
<sequence length="138" mass="15851">MKKLFVILFALLYTALASGFSTYQHICRGLVQQTSMSTSQADENNCGFCTLKGKTVKEPKKNCCEEKVEVVKVKSEVQNSSLKVLKLNFFTDAILHRYFGAVYDFIPAVKENNYTTYANYVYKVRQVPLYIKNCVYRI</sequence>
<dbReference type="Proteomes" id="UP000183077">
    <property type="component" value="Unassembled WGS sequence"/>
</dbReference>
<dbReference type="GeneID" id="82257084"/>
<dbReference type="Pfam" id="PF26622">
    <property type="entry name" value="DUF8199"/>
    <property type="match status" value="1"/>
</dbReference>
<reference evidence="3 5" key="2">
    <citation type="submission" date="2016-10" db="EMBL/GenBank/DDBJ databases">
        <authorList>
            <person name="de Groot N.N."/>
        </authorList>
    </citation>
    <scope>NUCLEOTIDE SEQUENCE [LARGE SCALE GENOMIC DNA]</scope>
    <source>
        <strain evidence="3 5">DSM 23048</strain>
    </source>
</reference>
<evidence type="ECO:0000313" key="4">
    <source>
        <dbReference type="Proteomes" id="UP000076630"/>
    </source>
</evidence>
<gene>
    <name evidence="2" type="ORF">AV926_09245</name>
    <name evidence="3" type="ORF">SAMN04488018_10799</name>
</gene>
<accession>A0A163Z405</accession>
<dbReference type="RefSeq" id="WP_038987868.1">
    <property type="nucleotide sequence ID" value="NZ_FNYS01000007.1"/>
</dbReference>
<keyword evidence="1" id="KW-0732">Signal</keyword>
<dbReference type="AlphaFoldDB" id="A0A163Z405"/>
<dbReference type="EMBL" id="FNYS01000007">
    <property type="protein sequence ID" value="SEI94151.1"/>
    <property type="molecule type" value="Genomic_DNA"/>
</dbReference>
<evidence type="ECO:0000313" key="2">
    <source>
        <dbReference type="EMBL" id="KZE80950.1"/>
    </source>
</evidence>
<feature type="chain" id="PRO_5015051804" evidence="1">
    <location>
        <begin position="20"/>
        <end position="138"/>
    </location>
</feature>
<dbReference type="InterPro" id="IPR058512">
    <property type="entry name" value="DUF8199"/>
</dbReference>
<evidence type="ECO:0000313" key="5">
    <source>
        <dbReference type="Proteomes" id="UP000183077"/>
    </source>
</evidence>
<dbReference type="EMBL" id="LQNU01000054">
    <property type="protein sequence ID" value="KZE80950.1"/>
    <property type="molecule type" value="Genomic_DNA"/>
</dbReference>
<name>A0A163Z405_9FLAO</name>
<dbReference type="InterPro" id="IPR058060">
    <property type="entry name" value="HYC_CC_PP"/>
</dbReference>
<protein>
    <submittedName>
        <fullName evidence="2">Uncharacterized protein</fullName>
    </submittedName>
</protein>
<evidence type="ECO:0000256" key="1">
    <source>
        <dbReference type="SAM" id="SignalP"/>
    </source>
</evidence>
<proteinExistence type="predicted"/>
<dbReference type="OrthoDB" id="1252385at2"/>
<evidence type="ECO:0000313" key="3">
    <source>
        <dbReference type="EMBL" id="SEI94151.1"/>
    </source>
</evidence>
<dbReference type="NCBIfam" id="NF047658">
    <property type="entry name" value="HYC_CC_PP"/>
    <property type="match status" value="1"/>
</dbReference>